<dbReference type="AlphaFoldDB" id="A0A7W6JYE7"/>
<protein>
    <submittedName>
        <fullName evidence="2">AraC-like DNA-binding protein</fullName>
    </submittedName>
</protein>
<evidence type="ECO:0000259" key="1">
    <source>
        <dbReference type="PROSITE" id="PS01124"/>
    </source>
</evidence>
<evidence type="ECO:0000313" key="3">
    <source>
        <dbReference type="Proteomes" id="UP000557392"/>
    </source>
</evidence>
<dbReference type="EMBL" id="JACIEH010000003">
    <property type="protein sequence ID" value="MBB4100715.1"/>
    <property type="molecule type" value="Genomic_DNA"/>
</dbReference>
<proteinExistence type="predicted"/>
<sequence length="330" mass="35699">MSPDPRTGTASRSYFGTFSDPDAMASAIGGINSGSSPSPLGAAGGNFHAMLARAVFDGLNIGIGKFARGIPQTAAIPNVHTFMFATEPGIVRQVSGRKLFGRRIFHFRPDERTVTGSPAGMPWAFGIVAMPFDVLAGHAPDLIGTDHGVPLDDDRMFHAPEAALARLTALMRDMAEVIRDTPWIVDAPQPAKALSGTILDSLLACLAHGRVSADRAALGRHRDIVARFERVVEERPEEMLSLGAICAAVGVPQRTLNLACQEFLGESAMHYTRNRRLDRVRATLLASDPAGTLITSVAMHYGFWELGRFAQAYRLRFGERPSDTLRRNAH</sequence>
<evidence type="ECO:0000313" key="2">
    <source>
        <dbReference type="EMBL" id="MBB4100715.1"/>
    </source>
</evidence>
<dbReference type="GO" id="GO:0043565">
    <property type="term" value="F:sequence-specific DNA binding"/>
    <property type="evidence" value="ECO:0007669"/>
    <property type="project" value="InterPro"/>
</dbReference>
<comment type="caution">
    <text evidence="2">The sequence shown here is derived from an EMBL/GenBank/DDBJ whole genome shotgun (WGS) entry which is preliminary data.</text>
</comment>
<dbReference type="PROSITE" id="PS01124">
    <property type="entry name" value="HTH_ARAC_FAMILY_2"/>
    <property type="match status" value="1"/>
</dbReference>
<dbReference type="PANTHER" id="PTHR47893:SF1">
    <property type="entry name" value="REGULATORY PROTEIN PCHR"/>
    <property type="match status" value="1"/>
</dbReference>
<reference evidence="2 3" key="1">
    <citation type="submission" date="2020-08" db="EMBL/GenBank/DDBJ databases">
        <title>Genomic Encyclopedia of Type Strains, Phase IV (KMG-IV): sequencing the most valuable type-strain genomes for metagenomic binning, comparative biology and taxonomic classification.</title>
        <authorList>
            <person name="Goeker M."/>
        </authorList>
    </citation>
    <scope>NUCLEOTIDE SEQUENCE [LARGE SCALE GENOMIC DNA]</scope>
    <source>
        <strain evidence="2 3">DSM 101806</strain>
    </source>
</reference>
<dbReference type="InterPro" id="IPR018060">
    <property type="entry name" value="HTH_AraC"/>
</dbReference>
<keyword evidence="3" id="KW-1185">Reference proteome</keyword>
<dbReference type="Proteomes" id="UP000557392">
    <property type="component" value="Unassembled WGS sequence"/>
</dbReference>
<gene>
    <name evidence="2" type="ORF">GGR46_004287</name>
</gene>
<dbReference type="GO" id="GO:0003700">
    <property type="term" value="F:DNA-binding transcription factor activity"/>
    <property type="evidence" value="ECO:0007669"/>
    <property type="project" value="InterPro"/>
</dbReference>
<dbReference type="Gene3D" id="1.10.10.60">
    <property type="entry name" value="Homeodomain-like"/>
    <property type="match status" value="1"/>
</dbReference>
<dbReference type="SMART" id="SM00342">
    <property type="entry name" value="HTH_ARAC"/>
    <property type="match status" value="1"/>
</dbReference>
<dbReference type="InterPro" id="IPR053142">
    <property type="entry name" value="PchR_regulatory_protein"/>
</dbReference>
<dbReference type="PANTHER" id="PTHR47893">
    <property type="entry name" value="REGULATORY PROTEIN PCHR"/>
    <property type="match status" value="1"/>
</dbReference>
<accession>A0A7W6JYE7</accession>
<name>A0A7W6JYE7_9SPHN</name>
<keyword evidence="2" id="KW-0238">DNA-binding</keyword>
<feature type="domain" description="HTH araC/xylS-type" evidence="1">
    <location>
        <begin position="226"/>
        <end position="327"/>
    </location>
</feature>
<dbReference type="Pfam" id="PF12833">
    <property type="entry name" value="HTH_18"/>
    <property type="match status" value="1"/>
</dbReference>
<dbReference type="RefSeq" id="WP_183999992.1">
    <property type="nucleotide sequence ID" value="NZ_JACIEH010000003.1"/>
</dbReference>
<organism evidence="2 3">
    <name type="scientific">Sphingomonas kyeonggiensis</name>
    <dbReference type="NCBI Taxonomy" id="1268553"/>
    <lineage>
        <taxon>Bacteria</taxon>
        <taxon>Pseudomonadati</taxon>
        <taxon>Pseudomonadota</taxon>
        <taxon>Alphaproteobacteria</taxon>
        <taxon>Sphingomonadales</taxon>
        <taxon>Sphingomonadaceae</taxon>
        <taxon>Sphingomonas</taxon>
    </lineage>
</organism>